<gene>
    <name evidence="1" type="ORF">XENOCAPTIV_026787</name>
</gene>
<evidence type="ECO:0000313" key="1">
    <source>
        <dbReference type="EMBL" id="MEQ2208142.1"/>
    </source>
</evidence>
<proteinExistence type="predicted"/>
<keyword evidence="2" id="KW-1185">Reference proteome</keyword>
<reference evidence="1 2" key="1">
    <citation type="submission" date="2021-06" db="EMBL/GenBank/DDBJ databases">
        <authorList>
            <person name="Palmer J.M."/>
        </authorList>
    </citation>
    <scope>NUCLEOTIDE SEQUENCE [LARGE SCALE GENOMIC DNA]</scope>
    <source>
        <strain evidence="1 2">XC_2019</strain>
        <tissue evidence="1">Muscle</tissue>
    </source>
</reference>
<sequence length="132" mass="15003">MFILVVTTAKRETAYESHWHADRQEVLCRVLRVQFNEFESVLVRIQTEITQTSHQHFDNNLKQNICSDLQHLVGPCFAEYWTICTLRDATRPSAVIGNFVPQDSLLLQIPAGTAADRTGRPSSDVTVGYIVR</sequence>
<accession>A0ABV0RJ21</accession>
<name>A0ABV0RJ21_9TELE</name>
<dbReference type="EMBL" id="JAHRIN010048781">
    <property type="protein sequence ID" value="MEQ2208142.1"/>
    <property type="molecule type" value="Genomic_DNA"/>
</dbReference>
<comment type="caution">
    <text evidence="1">The sequence shown here is derived from an EMBL/GenBank/DDBJ whole genome shotgun (WGS) entry which is preliminary data.</text>
</comment>
<organism evidence="1 2">
    <name type="scientific">Xenoophorus captivus</name>
    <dbReference type="NCBI Taxonomy" id="1517983"/>
    <lineage>
        <taxon>Eukaryota</taxon>
        <taxon>Metazoa</taxon>
        <taxon>Chordata</taxon>
        <taxon>Craniata</taxon>
        <taxon>Vertebrata</taxon>
        <taxon>Euteleostomi</taxon>
        <taxon>Actinopterygii</taxon>
        <taxon>Neopterygii</taxon>
        <taxon>Teleostei</taxon>
        <taxon>Neoteleostei</taxon>
        <taxon>Acanthomorphata</taxon>
        <taxon>Ovalentaria</taxon>
        <taxon>Atherinomorphae</taxon>
        <taxon>Cyprinodontiformes</taxon>
        <taxon>Goodeidae</taxon>
        <taxon>Xenoophorus</taxon>
    </lineage>
</organism>
<evidence type="ECO:0000313" key="2">
    <source>
        <dbReference type="Proteomes" id="UP001434883"/>
    </source>
</evidence>
<dbReference type="Proteomes" id="UP001434883">
    <property type="component" value="Unassembled WGS sequence"/>
</dbReference>
<protein>
    <submittedName>
        <fullName evidence="1">Uncharacterized protein</fullName>
    </submittedName>
</protein>